<evidence type="ECO:0000256" key="6">
    <source>
        <dbReference type="RuleBase" id="RU362091"/>
    </source>
</evidence>
<evidence type="ECO:0000256" key="8">
    <source>
        <dbReference type="SAM" id="Phobius"/>
    </source>
</evidence>
<evidence type="ECO:0000313" key="10">
    <source>
        <dbReference type="RefSeq" id="XP_023576712.1"/>
    </source>
</evidence>
<feature type="transmembrane region" description="Helical" evidence="8">
    <location>
        <begin position="53"/>
        <end position="73"/>
    </location>
</feature>
<dbReference type="Proteomes" id="UP000515203">
    <property type="component" value="Unplaced"/>
</dbReference>
<gene>
    <name evidence="10" type="primary">LOC101584955</name>
</gene>
<dbReference type="GO" id="GO:0005886">
    <property type="term" value="C:plasma membrane"/>
    <property type="evidence" value="ECO:0007669"/>
    <property type="project" value="TreeGrafter"/>
</dbReference>
<feature type="transmembrane region" description="Helical" evidence="8">
    <location>
        <begin position="330"/>
        <end position="351"/>
    </location>
</feature>
<feature type="compositionally biased region" description="Basic and acidic residues" evidence="7">
    <location>
        <begin position="426"/>
        <end position="445"/>
    </location>
</feature>
<evidence type="ECO:0000256" key="2">
    <source>
        <dbReference type="ARBA" id="ARBA00006434"/>
    </source>
</evidence>
<feature type="transmembrane region" description="Helical" evidence="8">
    <location>
        <begin position="119"/>
        <end position="139"/>
    </location>
</feature>
<dbReference type="Gene3D" id="1.20.1730.10">
    <property type="entry name" value="Sodium/glucose cotransporter"/>
    <property type="match status" value="2"/>
</dbReference>
<evidence type="ECO:0000256" key="3">
    <source>
        <dbReference type="ARBA" id="ARBA00022692"/>
    </source>
</evidence>
<dbReference type="InterPro" id="IPR038377">
    <property type="entry name" value="Na/Glc_symporter_sf"/>
</dbReference>
<dbReference type="OrthoDB" id="6132759at2759"/>
<dbReference type="PANTHER" id="PTHR11819">
    <property type="entry name" value="SOLUTE CARRIER FAMILY 5"/>
    <property type="match status" value="1"/>
</dbReference>
<keyword evidence="4 8" id="KW-1133">Transmembrane helix</keyword>
<feature type="transmembrane region" description="Helical" evidence="8">
    <location>
        <begin position="289"/>
        <end position="310"/>
    </location>
</feature>
<reference evidence="10" key="1">
    <citation type="submission" date="2025-08" db="UniProtKB">
        <authorList>
            <consortium name="RefSeq"/>
        </authorList>
    </citation>
    <scope>IDENTIFICATION</scope>
</reference>
<sequence>MRLSENKDHTWSWSTMDVVTSNWKDILIVAVYLLLVLYIGLRALSRDRSTIKGFFLAGQNLVWGLIGGSLFAANIGSSHFIGLAGIGASSGIAIGAFEWNVSVQRSLAGKNKSHMRVGFIMYGYLKLLPMFLMVIPGMISRTFYPDQVACVVPSECEKYCGAQSSCYPVAYPRLVVSLLPIGLQGVMLSTVCAAIISSLTSAFNSISALFTMNIYAWMRPKASENELMITARFFIITLLATTIVWIPIIETSLSEKLFEHTLLIKSCLTPPITALFILAVFSRRINEEGAFWGLTFGIMIGLFRLLPELIYRHRTCEDEKCLMPLCSMHYLYFSMPLLLVSLLSMLGISFFRDPIPDKHLHRLCWSLRKSREERIDLDRDRTWKRLPRFQATPAMFGDSKSYFWEGFQLYFGLEPHMNSKVAPAKTTKETNATRKRKYSDSLEDAKVSSSRESSIKMEVSKEKVGQGDTLEGADILAQGQLSAKMKASTETMEDKKGSDMLDRPYWKKVISSSGTILITLVVLGHIYFA</sequence>
<keyword evidence="3 8" id="KW-0812">Transmembrane</keyword>
<dbReference type="InParanoid" id="A0A6P6EX44"/>
<dbReference type="RefSeq" id="XP_023576712.1">
    <property type="nucleotide sequence ID" value="XM_023720944.1"/>
</dbReference>
<evidence type="ECO:0000313" key="9">
    <source>
        <dbReference type="Proteomes" id="UP000515203"/>
    </source>
</evidence>
<feature type="transmembrane region" description="Helical" evidence="8">
    <location>
        <begin position="509"/>
        <end position="528"/>
    </location>
</feature>
<feature type="transmembrane region" description="Helical" evidence="8">
    <location>
        <begin position="79"/>
        <end position="99"/>
    </location>
</feature>
<feature type="transmembrane region" description="Helical" evidence="8">
    <location>
        <begin position="261"/>
        <end position="282"/>
    </location>
</feature>
<comment type="subcellular location">
    <subcellularLocation>
        <location evidence="1">Membrane</location>
        <topology evidence="1">Multi-pass membrane protein</topology>
    </subcellularLocation>
</comment>
<feature type="transmembrane region" description="Helical" evidence="8">
    <location>
        <begin position="186"/>
        <end position="217"/>
    </location>
</feature>
<evidence type="ECO:0000256" key="5">
    <source>
        <dbReference type="ARBA" id="ARBA00023136"/>
    </source>
</evidence>
<evidence type="ECO:0000256" key="1">
    <source>
        <dbReference type="ARBA" id="ARBA00004141"/>
    </source>
</evidence>
<keyword evidence="9" id="KW-1185">Reference proteome</keyword>
<dbReference type="Pfam" id="PF00474">
    <property type="entry name" value="SSF"/>
    <property type="match status" value="1"/>
</dbReference>
<feature type="region of interest" description="Disordered" evidence="7">
    <location>
        <begin position="421"/>
        <end position="445"/>
    </location>
</feature>
<dbReference type="PROSITE" id="PS50283">
    <property type="entry name" value="NA_SOLUT_SYMP_3"/>
    <property type="match status" value="2"/>
</dbReference>
<proteinExistence type="inferred from homology"/>
<evidence type="ECO:0000256" key="7">
    <source>
        <dbReference type="SAM" id="MobiDB-lite"/>
    </source>
</evidence>
<dbReference type="GeneID" id="101584955"/>
<organism evidence="9 10">
    <name type="scientific">Octodon degus</name>
    <name type="common">Degu</name>
    <name type="synonym">Sciurus degus</name>
    <dbReference type="NCBI Taxonomy" id="10160"/>
    <lineage>
        <taxon>Eukaryota</taxon>
        <taxon>Metazoa</taxon>
        <taxon>Chordata</taxon>
        <taxon>Craniata</taxon>
        <taxon>Vertebrata</taxon>
        <taxon>Euteleostomi</taxon>
        <taxon>Mammalia</taxon>
        <taxon>Eutheria</taxon>
        <taxon>Euarchontoglires</taxon>
        <taxon>Glires</taxon>
        <taxon>Rodentia</taxon>
        <taxon>Hystricomorpha</taxon>
        <taxon>Octodontidae</taxon>
        <taxon>Octodon</taxon>
    </lineage>
</organism>
<dbReference type="InterPro" id="IPR001734">
    <property type="entry name" value="Na/solute_symporter"/>
</dbReference>
<dbReference type="AlphaFoldDB" id="A0A6P6EX44"/>
<comment type="similarity">
    <text evidence="2 6">Belongs to the sodium:solute symporter (SSF) (TC 2.A.21) family.</text>
</comment>
<evidence type="ECO:0000256" key="4">
    <source>
        <dbReference type="ARBA" id="ARBA00022989"/>
    </source>
</evidence>
<protein>
    <submittedName>
        <fullName evidence="10">Sodium/glucose cotransporter 1-like</fullName>
    </submittedName>
</protein>
<dbReference type="GO" id="GO:0005412">
    <property type="term" value="F:D-glucose:sodium symporter activity"/>
    <property type="evidence" value="ECO:0007669"/>
    <property type="project" value="TreeGrafter"/>
</dbReference>
<name>A0A6P6EX44_OCTDE</name>
<accession>A0A6P6EX44</accession>
<feature type="transmembrane region" description="Helical" evidence="8">
    <location>
        <begin position="229"/>
        <end position="249"/>
    </location>
</feature>
<dbReference type="PANTHER" id="PTHR11819:SF110">
    <property type="entry name" value="GENE 5134-RELATED"/>
    <property type="match status" value="1"/>
</dbReference>
<feature type="transmembrane region" description="Helical" evidence="8">
    <location>
        <begin position="23"/>
        <end position="41"/>
    </location>
</feature>
<keyword evidence="5 8" id="KW-0472">Membrane</keyword>